<protein>
    <submittedName>
        <fullName evidence="2">Uncharacterized protein</fullName>
    </submittedName>
</protein>
<evidence type="ECO:0000313" key="2">
    <source>
        <dbReference type="EMBL" id="SFB10458.1"/>
    </source>
</evidence>
<dbReference type="AlphaFoldDB" id="A0A1I0YDM0"/>
<dbReference type="RefSeq" id="WP_074816752.1">
    <property type="nucleotide sequence ID" value="NZ_FOJX01000011.1"/>
</dbReference>
<accession>A0A1I0YDM0</accession>
<keyword evidence="1" id="KW-1133">Transmembrane helix</keyword>
<name>A0A1I0YDM0_SELRU</name>
<keyword evidence="1" id="KW-0812">Transmembrane</keyword>
<dbReference type="EMBL" id="FOJX01000011">
    <property type="protein sequence ID" value="SFB10458.1"/>
    <property type="molecule type" value="Genomic_DNA"/>
</dbReference>
<proteinExistence type="predicted"/>
<reference evidence="2 3" key="1">
    <citation type="submission" date="2016-10" db="EMBL/GenBank/DDBJ databases">
        <authorList>
            <person name="de Groot N.N."/>
        </authorList>
    </citation>
    <scope>NUCLEOTIDE SEQUENCE [LARGE SCALE GENOMIC DNA]</scope>
    <source>
        <strain evidence="2 3">L14</strain>
    </source>
</reference>
<sequence length="61" mass="6444">MTSFDSGFVSGILIGLGAILSLSSIPTGADEFSVMFFCGVLCLQVLSMAACVIDLYMRTKD</sequence>
<feature type="transmembrane region" description="Helical" evidence="1">
    <location>
        <begin position="7"/>
        <end position="26"/>
    </location>
</feature>
<evidence type="ECO:0000256" key="1">
    <source>
        <dbReference type="SAM" id="Phobius"/>
    </source>
</evidence>
<evidence type="ECO:0000313" key="3">
    <source>
        <dbReference type="Proteomes" id="UP000183843"/>
    </source>
</evidence>
<feature type="transmembrane region" description="Helical" evidence="1">
    <location>
        <begin position="32"/>
        <end position="57"/>
    </location>
</feature>
<gene>
    <name evidence="2" type="ORF">SAMN05216587_11168</name>
</gene>
<organism evidence="2 3">
    <name type="scientific">Selenomonas ruminantium</name>
    <dbReference type="NCBI Taxonomy" id="971"/>
    <lineage>
        <taxon>Bacteria</taxon>
        <taxon>Bacillati</taxon>
        <taxon>Bacillota</taxon>
        <taxon>Negativicutes</taxon>
        <taxon>Selenomonadales</taxon>
        <taxon>Selenomonadaceae</taxon>
        <taxon>Selenomonas</taxon>
    </lineage>
</organism>
<keyword evidence="1" id="KW-0472">Membrane</keyword>
<dbReference type="Proteomes" id="UP000183843">
    <property type="component" value="Unassembled WGS sequence"/>
</dbReference>